<sequence>MTAPSIWDEEFITNWDEPLTRVHVSGRSMGWCEWCGKEKASEKHHRINRSQGGKWHPANIIDLCSADHREVTVNPEWAQSVGLSIPGHPQISPSAVPVRNRPNRQPDLWLHDNYLPAGKNTR</sequence>
<dbReference type="AlphaFoldDB" id="A0A1S1M062"/>
<dbReference type="GO" id="GO:0003676">
    <property type="term" value="F:nucleic acid binding"/>
    <property type="evidence" value="ECO:0007669"/>
    <property type="project" value="InterPro"/>
</dbReference>
<dbReference type="GO" id="GO:0004519">
    <property type="term" value="F:endonuclease activity"/>
    <property type="evidence" value="ECO:0007669"/>
    <property type="project" value="InterPro"/>
</dbReference>
<evidence type="ECO:0000313" key="4">
    <source>
        <dbReference type="Proteomes" id="UP000179441"/>
    </source>
</evidence>
<gene>
    <name evidence="3" type="ORF">BKG84_25560</name>
</gene>
<name>A0A1S1M062_MYCCH</name>
<feature type="domain" description="HNH" evidence="2">
    <location>
        <begin position="32"/>
        <end position="71"/>
    </location>
</feature>
<feature type="region of interest" description="Disordered" evidence="1">
    <location>
        <begin position="84"/>
        <end position="122"/>
    </location>
</feature>
<evidence type="ECO:0000313" key="3">
    <source>
        <dbReference type="EMBL" id="OHU75943.1"/>
    </source>
</evidence>
<evidence type="ECO:0000259" key="2">
    <source>
        <dbReference type="Pfam" id="PF01844"/>
    </source>
</evidence>
<keyword evidence="4" id="KW-1185">Reference proteome</keyword>
<dbReference type="Pfam" id="PF01844">
    <property type="entry name" value="HNH"/>
    <property type="match status" value="1"/>
</dbReference>
<reference evidence="3 4" key="1">
    <citation type="submission" date="2016-10" db="EMBL/GenBank/DDBJ databases">
        <title>Evaluation of Human, Veterinary and Environmental Mycobacterium chelonae Isolates by Core Genome Phylogenomic Analysis, Targeted Gene Comparison, and Anti-microbial Susceptibility Patterns: A Tale of Mistaken Identities.</title>
        <authorList>
            <person name="Fogelson S.B."/>
            <person name="Camus A.C."/>
            <person name="Lorenz W."/>
            <person name="Vasireddy R."/>
            <person name="Vasireddy S."/>
            <person name="Smith T."/>
            <person name="Brown-Elliott B.A."/>
            <person name="Wallace R.J.Jr."/>
            <person name="Hasan N.A."/>
            <person name="Reischl U."/>
            <person name="Sanchez S."/>
        </authorList>
    </citation>
    <scope>NUCLEOTIDE SEQUENCE [LARGE SCALE GENOMIC DNA]</scope>
    <source>
        <strain evidence="3 4">15518</strain>
    </source>
</reference>
<organism evidence="3 4">
    <name type="scientific">Mycobacteroides chelonae</name>
    <name type="common">Mycobacterium chelonae</name>
    <dbReference type="NCBI Taxonomy" id="1774"/>
    <lineage>
        <taxon>Bacteria</taxon>
        <taxon>Bacillati</taxon>
        <taxon>Actinomycetota</taxon>
        <taxon>Actinomycetes</taxon>
        <taxon>Mycobacteriales</taxon>
        <taxon>Mycobacteriaceae</taxon>
        <taxon>Mycobacteroides</taxon>
    </lineage>
</organism>
<protein>
    <recommendedName>
        <fullName evidence="2">HNH domain-containing protein</fullName>
    </recommendedName>
</protein>
<comment type="caution">
    <text evidence="3">The sequence shown here is derived from an EMBL/GenBank/DDBJ whole genome shotgun (WGS) entry which is preliminary data.</text>
</comment>
<accession>A0A1S1M062</accession>
<evidence type="ECO:0000256" key="1">
    <source>
        <dbReference type="SAM" id="MobiDB-lite"/>
    </source>
</evidence>
<dbReference type="EMBL" id="MLIS01000026">
    <property type="protein sequence ID" value="OHU75943.1"/>
    <property type="molecule type" value="Genomic_DNA"/>
</dbReference>
<dbReference type="CDD" id="cd00085">
    <property type="entry name" value="HNHc"/>
    <property type="match status" value="1"/>
</dbReference>
<dbReference type="RefSeq" id="WP_070917012.1">
    <property type="nucleotide sequence ID" value="NZ_MLIR01000012.1"/>
</dbReference>
<proteinExistence type="predicted"/>
<dbReference type="Proteomes" id="UP000179441">
    <property type="component" value="Unassembled WGS sequence"/>
</dbReference>
<dbReference type="InterPro" id="IPR003615">
    <property type="entry name" value="HNH_nuc"/>
</dbReference>
<dbReference type="GO" id="GO:0008270">
    <property type="term" value="F:zinc ion binding"/>
    <property type="evidence" value="ECO:0007669"/>
    <property type="project" value="InterPro"/>
</dbReference>
<dbReference type="InterPro" id="IPR002711">
    <property type="entry name" value="HNH"/>
</dbReference>
<dbReference type="Gene3D" id="1.10.30.50">
    <property type="match status" value="1"/>
</dbReference>